<reference evidence="2 3" key="1">
    <citation type="submission" date="2019-12" db="EMBL/GenBank/DDBJ databases">
        <title>Paenibacillus sp. nov. sp. isolated from soil.</title>
        <authorList>
            <person name="Kim J."/>
            <person name="Jeong S.E."/>
            <person name="Jung H.S."/>
            <person name="Jeon C.O."/>
        </authorList>
    </citation>
    <scope>NUCLEOTIDE SEQUENCE [LARGE SCALE GENOMIC DNA]</scope>
    <source>
        <strain evidence="2 3">5J-6</strain>
    </source>
</reference>
<dbReference type="GO" id="GO:0008803">
    <property type="term" value="F:bis(5'-nucleosyl)-tetraphosphatase (symmetrical) activity"/>
    <property type="evidence" value="ECO:0007669"/>
    <property type="project" value="TreeGrafter"/>
</dbReference>
<dbReference type="EMBL" id="WTUZ01000010">
    <property type="protein sequence ID" value="MZQ81340.1"/>
    <property type="molecule type" value="Genomic_DNA"/>
</dbReference>
<feature type="domain" description="Calcineurin-like phosphoesterase" evidence="1">
    <location>
        <begin position="3"/>
        <end position="191"/>
    </location>
</feature>
<dbReference type="GO" id="GO:0005737">
    <property type="term" value="C:cytoplasm"/>
    <property type="evidence" value="ECO:0007669"/>
    <property type="project" value="TreeGrafter"/>
</dbReference>
<gene>
    <name evidence="2" type="ORF">GQF01_04270</name>
</gene>
<dbReference type="Proteomes" id="UP000481087">
    <property type="component" value="Unassembled WGS sequence"/>
</dbReference>
<evidence type="ECO:0000259" key="1">
    <source>
        <dbReference type="Pfam" id="PF00149"/>
    </source>
</evidence>
<dbReference type="GO" id="GO:0016791">
    <property type="term" value="F:phosphatase activity"/>
    <property type="evidence" value="ECO:0007669"/>
    <property type="project" value="TreeGrafter"/>
</dbReference>
<dbReference type="Pfam" id="PF00149">
    <property type="entry name" value="Metallophos"/>
    <property type="match status" value="1"/>
</dbReference>
<dbReference type="PANTHER" id="PTHR42850:SF4">
    <property type="entry name" value="ZINC-DEPENDENT ENDOPOLYPHOSPHATASE"/>
    <property type="match status" value="1"/>
</dbReference>
<dbReference type="GO" id="GO:0110154">
    <property type="term" value="P:RNA decapping"/>
    <property type="evidence" value="ECO:0007669"/>
    <property type="project" value="TreeGrafter"/>
</dbReference>
<organism evidence="2 3">
    <name type="scientific">Paenibacillus silvestris</name>
    <dbReference type="NCBI Taxonomy" id="2606219"/>
    <lineage>
        <taxon>Bacteria</taxon>
        <taxon>Bacillati</taxon>
        <taxon>Bacillota</taxon>
        <taxon>Bacilli</taxon>
        <taxon>Bacillales</taxon>
        <taxon>Paenibacillaceae</taxon>
        <taxon>Paenibacillus</taxon>
    </lineage>
</organism>
<accession>A0A6L8UW43</accession>
<dbReference type="Gene3D" id="3.60.21.10">
    <property type="match status" value="1"/>
</dbReference>
<dbReference type="InterPro" id="IPR004843">
    <property type="entry name" value="Calcineurin-like_PHP"/>
</dbReference>
<dbReference type="InterPro" id="IPR050126">
    <property type="entry name" value="Ap4A_hydrolase"/>
</dbReference>
<dbReference type="CDD" id="cd00144">
    <property type="entry name" value="MPP_PPP_family"/>
    <property type="match status" value="1"/>
</dbReference>
<proteinExistence type="predicted"/>
<dbReference type="InterPro" id="IPR029052">
    <property type="entry name" value="Metallo-depent_PP-like"/>
</dbReference>
<dbReference type="RefSeq" id="WP_161405636.1">
    <property type="nucleotide sequence ID" value="NZ_WTUZ01000010.1"/>
</dbReference>
<evidence type="ECO:0000313" key="2">
    <source>
        <dbReference type="EMBL" id="MZQ81340.1"/>
    </source>
</evidence>
<comment type="caution">
    <text evidence="2">The sequence shown here is derived from an EMBL/GenBank/DDBJ whole genome shotgun (WGS) entry which is preliminary data.</text>
</comment>
<dbReference type="SUPFAM" id="SSF56300">
    <property type="entry name" value="Metallo-dependent phosphatases"/>
    <property type="match status" value="1"/>
</dbReference>
<protein>
    <submittedName>
        <fullName evidence="2">Serine/threonine protein phosphatase</fullName>
    </submittedName>
</protein>
<sequence>MKRMLVISDIHGELEKFEGLLETAGYHPENDQLILLGDYVDRGPNARGVLDKVITLQEAGALVLKGNHEDLMIKALTTQEERAWKRWAQINGGDMTLRSYGFTEADFAVDEQAEAFIKPTLQSEILTQHLAFITNLQHYIETDEYIFVHAGVQPGTPVSETDPHTLMWIREEFHKGYSGKKIVIFGHSSTDTLHGDSDNFHVYFGVNRIIGIDGGAVYGGQLNCLELPSQVVYLFK</sequence>
<keyword evidence="3" id="KW-1185">Reference proteome</keyword>
<dbReference type="AlphaFoldDB" id="A0A6L8UW43"/>
<name>A0A6L8UW43_9BACL</name>
<dbReference type="PANTHER" id="PTHR42850">
    <property type="entry name" value="METALLOPHOSPHOESTERASE"/>
    <property type="match status" value="1"/>
</dbReference>
<evidence type="ECO:0000313" key="3">
    <source>
        <dbReference type="Proteomes" id="UP000481087"/>
    </source>
</evidence>